<keyword evidence="9" id="KW-0808">Transferase</keyword>
<protein>
    <recommendedName>
        <fullName evidence="12">Integrase catalytic domain-containing protein</fullName>
    </recommendedName>
</protein>
<keyword evidence="3" id="KW-0064">Aspartyl protease</keyword>
<gene>
    <name evidence="13" type="ORF">WG66_8905</name>
</gene>
<dbReference type="PROSITE" id="PS50994">
    <property type="entry name" value="INTEGRASE"/>
    <property type="match status" value="1"/>
</dbReference>
<dbReference type="SUPFAM" id="SSF53098">
    <property type="entry name" value="Ribonuclease H-like"/>
    <property type="match status" value="1"/>
</dbReference>
<evidence type="ECO:0000256" key="10">
    <source>
        <dbReference type="ARBA" id="ARBA00023125"/>
    </source>
</evidence>
<organism evidence="13 14">
    <name type="scientific">Moniliophthora roreri</name>
    <name type="common">Frosty pod rot fungus</name>
    <name type="synonym">Monilia roreri</name>
    <dbReference type="NCBI Taxonomy" id="221103"/>
    <lineage>
        <taxon>Eukaryota</taxon>
        <taxon>Fungi</taxon>
        <taxon>Dikarya</taxon>
        <taxon>Basidiomycota</taxon>
        <taxon>Agaricomycotina</taxon>
        <taxon>Agaricomycetes</taxon>
        <taxon>Agaricomycetidae</taxon>
        <taxon>Agaricales</taxon>
        <taxon>Marasmiineae</taxon>
        <taxon>Marasmiaceae</taxon>
        <taxon>Moniliophthora</taxon>
    </lineage>
</organism>
<keyword evidence="11" id="KW-0233">DNA recombination</keyword>
<dbReference type="GO" id="GO:0006508">
    <property type="term" value="P:proteolysis"/>
    <property type="evidence" value="ECO:0007669"/>
    <property type="project" value="UniProtKB-KW"/>
</dbReference>
<evidence type="ECO:0000256" key="4">
    <source>
        <dbReference type="ARBA" id="ARBA00022801"/>
    </source>
</evidence>
<sequence length="388" mass="45174">MLDDTDLRRKVIRAVHKTPGVGHPGQWNTLEQVQRDFWWLVMAKFVKGFVDGCIPCQQSKVNTHPTKTPIQPLQPTPNSFLFQTCTMDLITDLPECDGMDSILVVVDHSSMKRVIFTPCMKKSDAMEIAELLIQHLYKRFGLPDHIISDRDPRFAAEVFQEMGKKLSIRHSMSMAFHPQTDGETEQVNQEIKVYLHIFCSKEQTRWKEYLLLAEFAHNNRTHSVLKNSPFFMMMGYHPRAIPTVFEWTNIPSVEEHLQELKRVRKETKSLLELAQQKMLRREKRELETYNVSQKVWLEGKNLTIGYLTKKLAPKQEGPFEILEVLGPVTYQLKLPHQWKIHPVFHAALLMPFKETEAYGPSFMEPPPDLIEGFKEYKVEAIIGHRPKK</sequence>
<dbReference type="GO" id="GO:0006310">
    <property type="term" value="P:DNA recombination"/>
    <property type="evidence" value="ECO:0007669"/>
    <property type="project" value="UniProtKB-KW"/>
</dbReference>
<dbReference type="GO" id="GO:0003723">
    <property type="term" value="F:RNA binding"/>
    <property type="evidence" value="ECO:0007669"/>
    <property type="project" value="UniProtKB-KW"/>
</dbReference>
<proteinExistence type="predicted"/>
<keyword evidence="5" id="KW-0460">Magnesium</keyword>
<keyword evidence="6" id="KW-0694">RNA-binding</keyword>
<dbReference type="Pfam" id="PF17921">
    <property type="entry name" value="Integrase_H2C2"/>
    <property type="match status" value="1"/>
</dbReference>
<evidence type="ECO:0000256" key="9">
    <source>
        <dbReference type="ARBA" id="ARBA00022932"/>
    </source>
</evidence>
<keyword evidence="2" id="KW-0479">Metal-binding</keyword>
<keyword evidence="4" id="KW-0378">Hydrolase</keyword>
<comment type="caution">
    <text evidence="13">The sequence shown here is derived from an EMBL/GenBank/DDBJ whole genome shotgun (WGS) entry which is preliminary data.</text>
</comment>
<dbReference type="InterPro" id="IPR012337">
    <property type="entry name" value="RNaseH-like_sf"/>
</dbReference>
<dbReference type="GO" id="GO:0004190">
    <property type="term" value="F:aspartic-type endopeptidase activity"/>
    <property type="evidence" value="ECO:0007669"/>
    <property type="project" value="UniProtKB-KW"/>
</dbReference>
<dbReference type="GO" id="GO:0015074">
    <property type="term" value="P:DNA integration"/>
    <property type="evidence" value="ECO:0007669"/>
    <property type="project" value="UniProtKB-KW"/>
</dbReference>
<dbReference type="Proteomes" id="UP000054988">
    <property type="component" value="Unassembled WGS sequence"/>
</dbReference>
<dbReference type="InterPro" id="IPR001584">
    <property type="entry name" value="Integrase_cat-core"/>
</dbReference>
<evidence type="ECO:0000256" key="8">
    <source>
        <dbReference type="ARBA" id="ARBA00022918"/>
    </source>
</evidence>
<dbReference type="Gene3D" id="1.10.340.70">
    <property type="match status" value="1"/>
</dbReference>
<dbReference type="Gene3D" id="3.30.420.10">
    <property type="entry name" value="Ribonuclease H-like superfamily/Ribonuclease H"/>
    <property type="match status" value="1"/>
</dbReference>
<keyword evidence="9" id="KW-0548">Nucleotidyltransferase</keyword>
<dbReference type="EMBL" id="LATX01001757">
    <property type="protein sequence ID" value="KTB38504.1"/>
    <property type="molecule type" value="Genomic_DNA"/>
</dbReference>
<accession>A0A0W0FQK4</accession>
<evidence type="ECO:0000256" key="6">
    <source>
        <dbReference type="ARBA" id="ARBA00022884"/>
    </source>
</evidence>
<keyword evidence="9" id="KW-0239">DNA-directed DNA polymerase</keyword>
<evidence type="ECO:0000256" key="7">
    <source>
        <dbReference type="ARBA" id="ARBA00022908"/>
    </source>
</evidence>
<evidence type="ECO:0000256" key="2">
    <source>
        <dbReference type="ARBA" id="ARBA00022723"/>
    </source>
</evidence>
<evidence type="ECO:0000256" key="11">
    <source>
        <dbReference type="ARBA" id="ARBA00023172"/>
    </source>
</evidence>
<dbReference type="Pfam" id="PF24626">
    <property type="entry name" value="SH3_Tf2-1"/>
    <property type="match status" value="1"/>
</dbReference>
<keyword evidence="10" id="KW-0238">DNA-binding</keyword>
<dbReference type="GO" id="GO:0003677">
    <property type="term" value="F:DNA binding"/>
    <property type="evidence" value="ECO:0007669"/>
    <property type="project" value="UniProtKB-KW"/>
</dbReference>
<evidence type="ECO:0000313" key="13">
    <source>
        <dbReference type="EMBL" id="KTB38504.1"/>
    </source>
</evidence>
<dbReference type="AlphaFoldDB" id="A0A0W0FQK4"/>
<evidence type="ECO:0000256" key="1">
    <source>
        <dbReference type="ARBA" id="ARBA00022670"/>
    </source>
</evidence>
<reference evidence="13 14" key="1">
    <citation type="submission" date="2015-12" db="EMBL/GenBank/DDBJ databases">
        <title>Draft genome sequence of Moniliophthora roreri, the causal agent of frosty pod rot of cacao.</title>
        <authorList>
            <person name="Aime M.C."/>
            <person name="Diaz-Valderrama J.R."/>
            <person name="Kijpornyongpan T."/>
            <person name="Phillips-Mora W."/>
        </authorList>
    </citation>
    <scope>NUCLEOTIDE SEQUENCE [LARGE SCALE GENOMIC DNA]</scope>
    <source>
        <strain evidence="13 14">MCA 2952</strain>
    </source>
</reference>
<evidence type="ECO:0000313" key="14">
    <source>
        <dbReference type="Proteomes" id="UP000054988"/>
    </source>
</evidence>
<keyword evidence="7" id="KW-0229">DNA integration</keyword>
<dbReference type="InterPro" id="IPR056924">
    <property type="entry name" value="SH3_Tf2-1"/>
</dbReference>
<keyword evidence="1" id="KW-0645">Protease</keyword>
<dbReference type="GO" id="GO:0005634">
    <property type="term" value="C:nucleus"/>
    <property type="evidence" value="ECO:0007669"/>
    <property type="project" value="UniProtKB-ARBA"/>
</dbReference>
<name>A0A0W0FQK4_MONRR</name>
<dbReference type="InterPro" id="IPR050951">
    <property type="entry name" value="Retrovirus_Pol_polyprotein"/>
</dbReference>
<evidence type="ECO:0000256" key="5">
    <source>
        <dbReference type="ARBA" id="ARBA00022842"/>
    </source>
</evidence>
<evidence type="ECO:0000256" key="3">
    <source>
        <dbReference type="ARBA" id="ARBA00022750"/>
    </source>
</evidence>
<dbReference type="GO" id="GO:0046872">
    <property type="term" value="F:metal ion binding"/>
    <property type="evidence" value="ECO:0007669"/>
    <property type="project" value="UniProtKB-KW"/>
</dbReference>
<dbReference type="InterPro" id="IPR041588">
    <property type="entry name" value="Integrase_H2C2"/>
</dbReference>
<dbReference type="GO" id="GO:0003964">
    <property type="term" value="F:RNA-directed DNA polymerase activity"/>
    <property type="evidence" value="ECO:0007669"/>
    <property type="project" value="UniProtKB-KW"/>
</dbReference>
<keyword evidence="8" id="KW-0695">RNA-directed DNA polymerase</keyword>
<dbReference type="PANTHER" id="PTHR37984:SF5">
    <property type="entry name" value="PROTEIN NYNRIN-LIKE"/>
    <property type="match status" value="1"/>
</dbReference>
<dbReference type="PANTHER" id="PTHR37984">
    <property type="entry name" value="PROTEIN CBG26694"/>
    <property type="match status" value="1"/>
</dbReference>
<dbReference type="GO" id="GO:0003887">
    <property type="term" value="F:DNA-directed DNA polymerase activity"/>
    <property type="evidence" value="ECO:0007669"/>
    <property type="project" value="UniProtKB-KW"/>
</dbReference>
<evidence type="ECO:0000259" key="12">
    <source>
        <dbReference type="PROSITE" id="PS50994"/>
    </source>
</evidence>
<dbReference type="InterPro" id="IPR036397">
    <property type="entry name" value="RNaseH_sf"/>
</dbReference>
<feature type="domain" description="Integrase catalytic" evidence="12">
    <location>
        <begin position="71"/>
        <end position="237"/>
    </location>
</feature>